<evidence type="ECO:0000313" key="2">
    <source>
        <dbReference type="Proteomes" id="UP000598120"/>
    </source>
</evidence>
<dbReference type="EMBL" id="BMIC01000001">
    <property type="protein sequence ID" value="GFZ82302.1"/>
    <property type="molecule type" value="Genomic_DNA"/>
</dbReference>
<reference evidence="1 2" key="1">
    <citation type="journal article" date="2014" name="Int. J. Syst. Evol. Microbiol.">
        <title>Complete genome sequence of Corynebacterium casei LMG S-19264T (=DSM 44701T), isolated from a smear-ripened cheese.</title>
        <authorList>
            <consortium name="US DOE Joint Genome Institute (JGI-PGF)"/>
            <person name="Walter F."/>
            <person name="Albersmeier A."/>
            <person name="Kalinowski J."/>
            <person name="Ruckert C."/>
        </authorList>
    </citation>
    <scope>NUCLEOTIDE SEQUENCE [LARGE SCALE GENOMIC DNA]</scope>
    <source>
        <strain evidence="1 2">CGMCC 1.15295</strain>
    </source>
</reference>
<keyword evidence="2" id="KW-1185">Reference proteome</keyword>
<evidence type="ECO:0008006" key="3">
    <source>
        <dbReference type="Google" id="ProtNLM"/>
    </source>
</evidence>
<evidence type="ECO:0000313" key="1">
    <source>
        <dbReference type="EMBL" id="GFZ82302.1"/>
    </source>
</evidence>
<comment type="caution">
    <text evidence="1">The sequence shown here is derived from an EMBL/GenBank/DDBJ whole genome shotgun (WGS) entry which is preliminary data.</text>
</comment>
<dbReference type="AlphaFoldDB" id="A0A8J2TMI7"/>
<dbReference type="Proteomes" id="UP000598120">
    <property type="component" value="Unassembled WGS sequence"/>
</dbReference>
<proteinExistence type="predicted"/>
<name>A0A8J2TMI7_9FLAO</name>
<sequence length="114" mass="12518">MPSEADLISKWKLIEMYSDPGDGSGDFETVSSNKTVSFYSDDVIASNGDLCIMGTNTTDGSFGTFTIGTTNTITPNSCTFEPPFSMTFVIENSILLIYYTCIEACVEKYELIEQ</sequence>
<gene>
    <name evidence="1" type="ORF">GCM10011531_10870</name>
</gene>
<accession>A0A8J2TMI7</accession>
<organism evidence="1 2">
    <name type="scientific">Aquaticitalea lipolytica</name>
    <dbReference type="NCBI Taxonomy" id="1247562"/>
    <lineage>
        <taxon>Bacteria</taxon>
        <taxon>Pseudomonadati</taxon>
        <taxon>Bacteroidota</taxon>
        <taxon>Flavobacteriia</taxon>
        <taxon>Flavobacteriales</taxon>
        <taxon>Flavobacteriaceae</taxon>
        <taxon>Aquaticitalea</taxon>
    </lineage>
</organism>
<protein>
    <recommendedName>
        <fullName evidence="3">Lipocalin-like domain-containing protein</fullName>
    </recommendedName>
</protein>